<name>A0A6A1UQS0_9ROSI</name>
<gene>
    <name evidence="2" type="ORF">CJ030_MR8G012614</name>
</gene>
<dbReference type="InterPro" id="IPR002156">
    <property type="entry name" value="RNaseH_domain"/>
</dbReference>
<evidence type="ECO:0000259" key="1">
    <source>
        <dbReference type="Pfam" id="PF13456"/>
    </source>
</evidence>
<dbReference type="Proteomes" id="UP000516437">
    <property type="component" value="Chromosome 8"/>
</dbReference>
<evidence type="ECO:0000313" key="3">
    <source>
        <dbReference type="Proteomes" id="UP000516437"/>
    </source>
</evidence>
<proteinExistence type="predicted"/>
<evidence type="ECO:0000313" key="2">
    <source>
        <dbReference type="EMBL" id="KAB1202662.1"/>
    </source>
</evidence>
<sequence>MEVFSSYSSDSSVALISSWSLIPCDFDVAVRTSFSMGAAILYDSNGAIFRAWTESFETTDPLIGEAAAARLALSKLADLKLSSLLFQGDSASVMECILLSQLQGSSASKLFSWKIASLILSLHPFLLSIPFFYPSKIP</sequence>
<dbReference type="EMBL" id="RXIC02000026">
    <property type="protein sequence ID" value="KAB1202662.1"/>
    <property type="molecule type" value="Genomic_DNA"/>
</dbReference>
<keyword evidence="3" id="KW-1185">Reference proteome</keyword>
<reference evidence="2 3" key="1">
    <citation type="journal article" date="2019" name="Plant Biotechnol. J.">
        <title>The red bayberry genome and genetic basis of sex determination.</title>
        <authorList>
            <person name="Jia H.M."/>
            <person name="Jia H.J."/>
            <person name="Cai Q.L."/>
            <person name="Wang Y."/>
            <person name="Zhao H.B."/>
            <person name="Yang W.F."/>
            <person name="Wang G.Y."/>
            <person name="Li Y.H."/>
            <person name="Zhan D.L."/>
            <person name="Shen Y.T."/>
            <person name="Niu Q.F."/>
            <person name="Chang L."/>
            <person name="Qiu J."/>
            <person name="Zhao L."/>
            <person name="Xie H.B."/>
            <person name="Fu W.Y."/>
            <person name="Jin J."/>
            <person name="Li X.W."/>
            <person name="Jiao Y."/>
            <person name="Zhou C.C."/>
            <person name="Tu T."/>
            <person name="Chai C.Y."/>
            <person name="Gao J.L."/>
            <person name="Fan L.J."/>
            <person name="van de Weg E."/>
            <person name="Wang J.Y."/>
            <person name="Gao Z.S."/>
        </authorList>
    </citation>
    <scope>NUCLEOTIDE SEQUENCE [LARGE SCALE GENOMIC DNA]</scope>
    <source>
        <tissue evidence="2">Leaves</tissue>
    </source>
</reference>
<organism evidence="2 3">
    <name type="scientific">Morella rubra</name>
    <name type="common">Chinese bayberry</name>
    <dbReference type="NCBI Taxonomy" id="262757"/>
    <lineage>
        <taxon>Eukaryota</taxon>
        <taxon>Viridiplantae</taxon>
        <taxon>Streptophyta</taxon>
        <taxon>Embryophyta</taxon>
        <taxon>Tracheophyta</taxon>
        <taxon>Spermatophyta</taxon>
        <taxon>Magnoliopsida</taxon>
        <taxon>eudicotyledons</taxon>
        <taxon>Gunneridae</taxon>
        <taxon>Pentapetalae</taxon>
        <taxon>rosids</taxon>
        <taxon>fabids</taxon>
        <taxon>Fagales</taxon>
        <taxon>Myricaceae</taxon>
        <taxon>Morella</taxon>
    </lineage>
</organism>
<dbReference type="GO" id="GO:0003676">
    <property type="term" value="F:nucleic acid binding"/>
    <property type="evidence" value="ECO:0007669"/>
    <property type="project" value="InterPro"/>
</dbReference>
<protein>
    <recommendedName>
        <fullName evidence="1">RNase H type-1 domain-containing protein</fullName>
    </recommendedName>
</protein>
<dbReference type="Pfam" id="PF13456">
    <property type="entry name" value="RVT_3"/>
    <property type="match status" value="1"/>
</dbReference>
<feature type="domain" description="RNase H type-1" evidence="1">
    <location>
        <begin position="27"/>
        <end position="122"/>
    </location>
</feature>
<comment type="caution">
    <text evidence="2">The sequence shown here is derived from an EMBL/GenBank/DDBJ whole genome shotgun (WGS) entry which is preliminary data.</text>
</comment>
<accession>A0A6A1UQS0</accession>
<dbReference type="GO" id="GO:0004523">
    <property type="term" value="F:RNA-DNA hybrid ribonuclease activity"/>
    <property type="evidence" value="ECO:0007669"/>
    <property type="project" value="InterPro"/>
</dbReference>
<dbReference type="AlphaFoldDB" id="A0A6A1UQS0"/>